<organism evidence="3">
    <name type="scientific">Acetithermum autotrophicum</name>
    <dbReference type="NCBI Taxonomy" id="1446466"/>
    <lineage>
        <taxon>Bacteria</taxon>
        <taxon>Candidatus Bipolaricaulota</taxon>
        <taxon>Candidatus Acetithermum</taxon>
    </lineage>
</organism>
<evidence type="ECO:0000313" key="3">
    <source>
        <dbReference type="EMBL" id="BAL58455.1"/>
    </source>
</evidence>
<dbReference type="EMBL" id="AP011801">
    <property type="protein sequence ID" value="BAL58455.1"/>
    <property type="molecule type" value="Genomic_DNA"/>
</dbReference>
<accession>H5SQT8</accession>
<feature type="transmembrane region" description="Helical" evidence="1">
    <location>
        <begin position="12"/>
        <end position="29"/>
    </location>
</feature>
<keyword evidence="1" id="KW-0472">Membrane</keyword>
<feature type="transmembrane region" description="Helical" evidence="1">
    <location>
        <begin position="35"/>
        <end position="62"/>
    </location>
</feature>
<sequence>MQKNLASWDRLVRGVLGVVLFVVGGWTWGGWQGTWYGIVSVIVGIVLVGTAIVGFCPCYWVCRLSTLRR</sequence>
<dbReference type="Pfam" id="PF11127">
    <property type="entry name" value="YgaP-like_TM"/>
    <property type="match status" value="1"/>
</dbReference>
<reference evidence="3" key="2">
    <citation type="journal article" date="2012" name="PLoS ONE">
        <title>A Deeply Branching Thermophilic Bacterium with an Ancient Acetyl-CoA Pathway Dominates a Subsurface Ecosystem.</title>
        <authorList>
            <person name="Takami H."/>
            <person name="Noguchi H."/>
            <person name="Takaki Y."/>
            <person name="Uchiyama I."/>
            <person name="Toyoda A."/>
            <person name="Nishi S."/>
            <person name="Chee G.-J."/>
            <person name="Arai W."/>
            <person name="Nunoura T."/>
            <person name="Itoh T."/>
            <person name="Hattori M."/>
            <person name="Takai K."/>
        </authorList>
    </citation>
    <scope>NUCLEOTIDE SEQUENCE</scope>
</reference>
<feature type="domain" description="Inner membrane protein YgaP-like transmembrane" evidence="2">
    <location>
        <begin position="1"/>
        <end position="66"/>
    </location>
</feature>
<gene>
    <name evidence="3" type="ORF">HGMM_OP2C005</name>
</gene>
<keyword evidence="1" id="KW-0812">Transmembrane</keyword>
<keyword evidence="1" id="KW-1133">Transmembrane helix</keyword>
<dbReference type="InterPro" id="IPR021309">
    <property type="entry name" value="YgaP-like_TM"/>
</dbReference>
<name>H5SQT8_ACEAU</name>
<dbReference type="AlphaFoldDB" id="H5SQT8"/>
<protein>
    <submittedName>
        <fullName evidence="3">Hypothetical conserved protein</fullName>
    </submittedName>
</protein>
<reference evidence="3" key="1">
    <citation type="journal article" date="2005" name="Environ. Microbiol.">
        <title>Genetic and functional properties of uncultivated thermophilic crenarchaeotes from a subsurface gold mine as revealed by analysis of genome fragments.</title>
        <authorList>
            <person name="Nunoura T."/>
            <person name="Hirayama H."/>
            <person name="Takami H."/>
            <person name="Oida H."/>
            <person name="Nishi S."/>
            <person name="Shimamura S."/>
            <person name="Suzuki Y."/>
            <person name="Inagaki F."/>
            <person name="Takai K."/>
            <person name="Nealson K.H."/>
            <person name="Horikoshi K."/>
        </authorList>
    </citation>
    <scope>NUCLEOTIDE SEQUENCE</scope>
</reference>
<evidence type="ECO:0000259" key="2">
    <source>
        <dbReference type="Pfam" id="PF11127"/>
    </source>
</evidence>
<proteinExistence type="predicted"/>
<evidence type="ECO:0000256" key="1">
    <source>
        <dbReference type="SAM" id="Phobius"/>
    </source>
</evidence>